<reference evidence="4" key="2">
    <citation type="journal article" date="2007" name="Science">
        <title>Draft genome sequence of the sexually transmitted pathogen Trichomonas vaginalis.</title>
        <authorList>
            <person name="Carlton J.M."/>
            <person name="Hirt R.P."/>
            <person name="Silva J.C."/>
            <person name="Delcher A.L."/>
            <person name="Schatz M."/>
            <person name="Zhao Q."/>
            <person name="Wortman J.R."/>
            <person name="Bidwell S.L."/>
            <person name="Alsmark U.C.M."/>
            <person name="Besteiro S."/>
            <person name="Sicheritz-Ponten T."/>
            <person name="Noel C.J."/>
            <person name="Dacks J.B."/>
            <person name="Foster P.G."/>
            <person name="Simillion C."/>
            <person name="Van de Peer Y."/>
            <person name="Miranda-Saavedra D."/>
            <person name="Barton G.J."/>
            <person name="Westrop G.D."/>
            <person name="Mueller S."/>
            <person name="Dessi D."/>
            <person name="Fiori P.L."/>
            <person name="Ren Q."/>
            <person name="Paulsen I."/>
            <person name="Zhang H."/>
            <person name="Bastida-Corcuera F.D."/>
            <person name="Simoes-Barbosa A."/>
            <person name="Brown M.T."/>
            <person name="Hayes R.D."/>
            <person name="Mukherjee M."/>
            <person name="Okumura C.Y."/>
            <person name="Schneider R."/>
            <person name="Smith A.J."/>
            <person name="Vanacova S."/>
            <person name="Villalvazo M."/>
            <person name="Haas B.J."/>
            <person name="Pertea M."/>
            <person name="Feldblyum T.V."/>
            <person name="Utterback T.R."/>
            <person name="Shu C.L."/>
            <person name="Osoegawa K."/>
            <person name="de Jong P.J."/>
            <person name="Hrdy I."/>
            <person name="Horvathova L."/>
            <person name="Zubacova Z."/>
            <person name="Dolezal P."/>
            <person name="Malik S.B."/>
            <person name="Logsdon J.M. Jr."/>
            <person name="Henze K."/>
            <person name="Gupta A."/>
            <person name="Wang C.C."/>
            <person name="Dunne R.L."/>
            <person name="Upcroft J.A."/>
            <person name="Upcroft P."/>
            <person name="White O."/>
            <person name="Salzberg S.L."/>
            <person name="Tang P."/>
            <person name="Chiu C.-H."/>
            <person name="Lee Y.-S."/>
            <person name="Embley T.M."/>
            <person name="Coombs G.H."/>
            <person name="Mottram J.C."/>
            <person name="Tachezy J."/>
            <person name="Fraser-Liggett C.M."/>
            <person name="Johnson P.J."/>
        </authorList>
    </citation>
    <scope>NUCLEOTIDE SEQUENCE [LARGE SCALE GENOMIC DNA]</scope>
    <source>
        <strain evidence="4">G3</strain>
    </source>
</reference>
<organism evidence="4 5">
    <name type="scientific">Trichomonas vaginalis (strain ATCC PRA-98 / G3)</name>
    <dbReference type="NCBI Taxonomy" id="412133"/>
    <lineage>
        <taxon>Eukaryota</taxon>
        <taxon>Metamonada</taxon>
        <taxon>Parabasalia</taxon>
        <taxon>Trichomonadida</taxon>
        <taxon>Trichomonadidae</taxon>
        <taxon>Trichomonas</taxon>
    </lineage>
</organism>
<comment type="similarity">
    <text evidence="1">Belongs to the E2F/DP family.</text>
</comment>
<feature type="transmembrane region" description="Helical" evidence="2">
    <location>
        <begin position="146"/>
        <end position="163"/>
    </location>
</feature>
<keyword evidence="1" id="KW-0539">Nucleus</keyword>
<dbReference type="VEuPathDB" id="TrichDB:TVAGG3_0702160"/>
<name>A2GN27_TRIV3</name>
<dbReference type="InterPro" id="IPR003316">
    <property type="entry name" value="E2F_WHTH_DNA-bd_dom"/>
</dbReference>
<dbReference type="GO" id="GO:0006357">
    <property type="term" value="P:regulation of transcription by RNA polymerase II"/>
    <property type="evidence" value="ECO:0000318"/>
    <property type="project" value="GO_Central"/>
</dbReference>
<feature type="domain" description="E2F/DP family winged-helix DNA-binding" evidence="3">
    <location>
        <begin position="3"/>
        <end position="68"/>
    </location>
</feature>
<keyword evidence="1" id="KW-0804">Transcription</keyword>
<protein>
    <recommendedName>
        <fullName evidence="3">E2F/DP family winged-helix DNA-binding domain-containing protein</fullName>
    </recommendedName>
</protein>
<keyword evidence="2" id="KW-0472">Membrane</keyword>
<sequence length="255" mass="29828">MQTKEYTFSHVIKKIITSIKSKPGEPIKVNIIAGEENCEKRRLYDLFNVLCSLGLCNKSIGKMYMWVGEENMLRTIQFEYEKFETEAIQNEFWEFFKLPESPPIGQLTMMILVIFLFFGVHEMSLKQICLVLAQKRSKMTVLLRRLYLAAFFLEQLGLISHSLKIGSYQLNLDADTIVKATFDDMKKRMLFPINSIEMQLQRIDNSFIAELKSMRYMILLQKMRLEKIPVTSAMDEEQESPNIENIVPQNHVSIY</sequence>
<accession>A2GN27</accession>
<dbReference type="Gene3D" id="1.10.10.10">
    <property type="entry name" value="Winged helix-like DNA-binding domain superfamily/Winged helix DNA-binding domain"/>
    <property type="match status" value="1"/>
</dbReference>
<dbReference type="Pfam" id="PF02319">
    <property type="entry name" value="WHD_E2F_TDP"/>
    <property type="match status" value="1"/>
</dbReference>
<dbReference type="Proteomes" id="UP000001542">
    <property type="component" value="Unassembled WGS sequence"/>
</dbReference>
<dbReference type="EMBL" id="DS117603">
    <property type="protein sequence ID" value="EAX81440.1"/>
    <property type="molecule type" value="Genomic_DNA"/>
</dbReference>
<dbReference type="SUPFAM" id="SSF46785">
    <property type="entry name" value="Winged helix' DNA-binding domain"/>
    <property type="match status" value="1"/>
</dbReference>
<evidence type="ECO:0000313" key="4">
    <source>
        <dbReference type="EMBL" id="EAX81440.1"/>
    </source>
</evidence>
<dbReference type="SMR" id="A2GN27"/>
<evidence type="ECO:0000256" key="2">
    <source>
        <dbReference type="SAM" id="Phobius"/>
    </source>
</evidence>
<dbReference type="RefSeq" id="XP_001294370.1">
    <property type="nucleotide sequence ID" value="XM_001294369.1"/>
</dbReference>
<dbReference type="GO" id="GO:0000978">
    <property type="term" value="F:RNA polymerase II cis-regulatory region sequence-specific DNA binding"/>
    <property type="evidence" value="ECO:0000318"/>
    <property type="project" value="GO_Central"/>
</dbReference>
<feature type="transmembrane region" description="Helical" evidence="2">
    <location>
        <begin position="104"/>
        <end position="125"/>
    </location>
</feature>
<evidence type="ECO:0000259" key="3">
    <source>
        <dbReference type="SMART" id="SM01372"/>
    </source>
</evidence>
<dbReference type="InterPro" id="IPR036388">
    <property type="entry name" value="WH-like_DNA-bd_sf"/>
</dbReference>
<dbReference type="InterPro" id="IPR036390">
    <property type="entry name" value="WH_DNA-bd_sf"/>
</dbReference>
<dbReference type="GO" id="GO:0000981">
    <property type="term" value="F:DNA-binding transcription factor activity, RNA polymerase II-specific"/>
    <property type="evidence" value="ECO:0000318"/>
    <property type="project" value="GO_Central"/>
</dbReference>
<dbReference type="AlphaFoldDB" id="A2GN27"/>
<dbReference type="VEuPathDB" id="TrichDB:TVAG_554920"/>
<evidence type="ECO:0000256" key="1">
    <source>
        <dbReference type="RuleBase" id="RU003796"/>
    </source>
</evidence>
<proteinExistence type="inferred from homology"/>
<dbReference type="GO" id="GO:0090575">
    <property type="term" value="C:RNA polymerase II transcription regulator complex"/>
    <property type="evidence" value="ECO:0000318"/>
    <property type="project" value="GO_Central"/>
</dbReference>
<evidence type="ECO:0000313" key="5">
    <source>
        <dbReference type="Proteomes" id="UP000001542"/>
    </source>
</evidence>
<keyword evidence="2" id="KW-0812">Transmembrane</keyword>
<dbReference type="KEGG" id="tva:4739064"/>
<keyword evidence="2" id="KW-1133">Transmembrane helix</keyword>
<comment type="subcellular location">
    <subcellularLocation>
        <location evidence="1">Nucleus</location>
    </subcellularLocation>
</comment>
<dbReference type="SMART" id="SM01372">
    <property type="entry name" value="E2F_TDP"/>
    <property type="match status" value="1"/>
</dbReference>
<dbReference type="OrthoDB" id="340676at2759"/>
<keyword evidence="1" id="KW-0805">Transcription regulation</keyword>
<reference evidence="4" key="1">
    <citation type="submission" date="2006-10" db="EMBL/GenBank/DDBJ databases">
        <authorList>
            <person name="Amadeo P."/>
            <person name="Zhao Q."/>
            <person name="Wortman J."/>
            <person name="Fraser-Liggett C."/>
            <person name="Carlton J."/>
        </authorList>
    </citation>
    <scope>NUCLEOTIDE SEQUENCE</scope>
    <source>
        <strain evidence="4">G3</strain>
    </source>
</reference>
<dbReference type="InParanoid" id="A2GN27"/>
<keyword evidence="1" id="KW-0238">DNA-binding</keyword>
<keyword evidence="5" id="KW-1185">Reference proteome</keyword>
<gene>
    <name evidence="4" type="ORF">TVAG_554920</name>
</gene>